<comment type="caution">
    <text evidence="1">The sequence shown here is derived from an EMBL/GenBank/DDBJ whole genome shotgun (WGS) entry which is preliminary data.</text>
</comment>
<keyword evidence="2" id="KW-1185">Reference proteome</keyword>
<name>A0A3A6Q557_9EURY</name>
<protein>
    <submittedName>
        <fullName evidence="1">Uncharacterized protein</fullName>
    </submittedName>
</protein>
<accession>A0A3A6Q557</accession>
<dbReference type="RefSeq" id="WP_120100990.1">
    <property type="nucleotide sequence ID" value="NZ_QKNY01000004.1"/>
</dbReference>
<gene>
    <name evidence="1" type="ORF">DM826_02285</name>
</gene>
<dbReference type="Proteomes" id="UP000276588">
    <property type="component" value="Unassembled WGS sequence"/>
</dbReference>
<organism evidence="1 2">
    <name type="scientific">Halonotius aquaticus</name>
    <dbReference type="NCBI Taxonomy" id="2216978"/>
    <lineage>
        <taxon>Archaea</taxon>
        <taxon>Methanobacteriati</taxon>
        <taxon>Methanobacteriota</taxon>
        <taxon>Stenosarchaea group</taxon>
        <taxon>Halobacteria</taxon>
        <taxon>Halobacteriales</taxon>
        <taxon>Haloferacaceae</taxon>
        <taxon>Halonotius</taxon>
    </lineage>
</organism>
<dbReference type="InterPro" id="IPR043832">
    <property type="entry name" value="DUF5809"/>
</dbReference>
<evidence type="ECO:0000313" key="2">
    <source>
        <dbReference type="Proteomes" id="UP000276588"/>
    </source>
</evidence>
<dbReference type="OrthoDB" id="191500at2157"/>
<evidence type="ECO:0000313" key="1">
    <source>
        <dbReference type="EMBL" id="RJX44462.1"/>
    </source>
</evidence>
<proteinExistence type="predicted"/>
<reference evidence="1 2" key="1">
    <citation type="submission" date="2018-06" db="EMBL/GenBank/DDBJ databases">
        <title>Halonotius sp. F13-13 a new haloarchaeeon isolated from a solar saltern from Isla Cristina, Huelva, Spain.</title>
        <authorList>
            <person name="Duran-Viseras A."/>
            <person name="Sanchez-Porro C."/>
            <person name="Ventosa A."/>
        </authorList>
    </citation>
    <scope>NUCLEOTIDE SEQUENCE [LARGE SCALE GENOMIC DNA]</scope>
    <source>
        <strain evidence="1 2">F13-13</strain>
    </source>
</reference>
<sequence>METDGVYAPETVDAAEEVYESLGSTAQIVVKETAKAMEFAPEEYDDRVTSDVIETARHALFASLLEVHHGDRAAFESWCDDHPDYSVETLGSDDVPSVVWHPVPFAETVVAATYQNEPDAAAATVRRRAFGEQYRPAFEATDDEME</sequence>
<dbReference type="AlphaFoldDB" id="A0A3A6Q557"/>
<dbReference type="Pfam" id="PF19125">
    <property type="entry name" value="DUF5809"/>
    <property type="match status" value="1"/>
</dbReference>
<dbReference type="EMBL" id="QKNY01000004">
    <property type="protein sequence ID" value="RJX44462.1"/>
    <property type="molecule type" value="Genomic_DNA"/>
</dbReference>